<gene>
    <name evidence="1" type="ORF">Thiowin_00565</name>
</gene>
<dbReference type="EMBL" id="CP121472">
    <property type="protein sequence ID" value="WPL15658.1"/>
    <property type="molecule type" value="Genomic_DNA"/>
</dbReference>
<proteinExistence type="predicted"/>
<dbReference type="Pfam" id="PF06853">
    <property type="entry name" value="DUF1249"/>
    <property type="match status" value="1"/>
</dbReference>
<organism evidence="1 2">
    <name type="scientific">Thiorhodovibrio winogradskyi</name>
    <dbReference type="NCBI Taxonomy" id="77007"/>
    <lineage>
        <taxon>Bacteria</taxon>
        <taxon>Pseudomonadati</taxon>
        <taxon>Pseudomonadota</taxon>
        <taxon>Gammaproteobacteria</taxon>
        <taxon>Chromatiales</taxon>
        <taxon>Chromatiaceae</taxon>
        <taxon>Thiorhodovibrio</taxon>
    </lineage>
</organism>
<dbReference type="Proteomes" id="UP001432180">
    <property type="component" value="Chromosome"/>
</dbReference>
<dbReference type="PANTHER" id="PTHR38774">
    <property type="entry name" value="CYTOPLASMIC PROTEIN-RELATED"/>
    <property type="match status" value="1"/>
</dbReference>
<dbReference type="PANTHER" id="PTHR38774:SF1">
    <property type="entry name" value="CYTOPLASMIC PROTEIN"/>
    <property type="match status" value="1"/>
</dbReference>
<dbReference type="InterPro" id="IPR009659">
    <property type="entry name" value="DUF1249"/>
</dbReference>
<dbReference type="RefSeq" id="WP_328986216.1">
    <property type="nucleotide sequence ID" value="NZ_CP121472.1"/>
</dbReference>
<evidence type="ECO:0000313" key="1">
    <source>
        <dbReference type="EMBL" id="WPL15658.1"/>
    </source>
</evidence>
<accession>A0ABZ0S5X1</accession>
<keyword evidence="2" id="KW-1185">Reference proteome</keyword>
<name>A0ABZ0S5X1_9GAMM</name>
<evidence type="ECO:0008006" key="3">
    <source>
        <dbReference type="Google" id="ProtNLM"/>
    </source>
</evidence>
<protein>
    <recommendedName>
        <fullName evidence="3">DUF1249 domain-containing protein</fullName>
    </recommendedName>
</protein>
<reference evidence="1 2" key="1">
    <citation type="journal article" date="2023" name="Microorganisms">
        <title>Thiorhodovibrio frisius and Trv. litoralis spp. nov., Two Novel Members from a Clade of Fastidious Purple Sulfur Bacteria That Exhibit Unique Red-Shifted Light-Harvesting Capabilities.</title>
        <authorList>
            <person name="Methner A."/>
            <person name="Kuzyk S.B."/>
            <person name="Petersen J."/>
            <person name="Bauer S."/>
            <person name="Brinkmann H."/>
            <person name="Sichau K."/>
            <person name="Wanner G."/>
            <person name="Wolf J."/>
            <person name="Neumann-Schaal M."/>
            <person name="Henke P."/>
            <person name="Tank M."/>
            <person name="Sproer C."/>
            <person name="Bunk B."/>
            <person name="Overmann J."/>
        </authorList>
    </citation>
    <scope>NUCLEOTIDE SEQUENCE [LARGE SCALE GENOMIC DNA]</scope>
    <source>
        <strain evidence="1 2">DSM 6702</strain>
    </source>
</reference>
<evidence type="ECO:0000313" key="2">
    <source>
        <dbReference type="Proteomes" id="UP001432180"/>
    </source>
</evidence>
<sequence length="191" mass="21359">MAIPWLRGPTVGALLELMEENHRLLLCLAPDLRRLSGAHRAPGRGTDLYLDVIAQARYTTILRLTYRFPPQFESQSESQCGTQSGLQCAHSCDDAGRVIVPAVSPQADAFQADPDARLRVCHDARQVEVIALRQTALPLLGDDRLATLQSKWNANWFLAKWLSYCVSEDYRFFPARQHATRARVADPATLC</sequence>